<dbReference type="SUPFAM" id="SSF53383">
    <property type="entry name" value="PLP-dependent transferases"/>
    <property type="match status" value="1"/>
</dbReference>
<reference evidence="13 14" key="1">
    <citation type="submission" date="2023-03" db="EMBL/GenBank/DDBJ databases">
        <authorList>
            <person name="Mo P."/>
        </authorList>
    </citation>
    <scope>NUCLEOTIDE SEQUENCE [LARGE SCALE GENOMIC DNA]</scope>
    <source>
        <strain evidence="13 14">HUAS 5</strain>
    </source>
</reference>
<evidence type="ECO:0000256" key="9">
    <source>
        <dbReference type="HAMAP-Rule" id="MF_01023"/>
    </source>
</evidence>
<dbReference type="InterPro" id="IPR015422">
    <property type="entry name" value="PyrdxlP-dep_Trfase_small"/>
</dbReference>
<dbReference type="CDD" id="cd00609">
    <property type="entry name" value="AAT_like"/>
    <property type="match status" value="1"/>
</dbReference>
<keyword evidence="4 9" id="KW-0032">Aminotransferase</keyword>
<proteinExistence type="inferred from homology"/>
<comment type="catalytic activity">
    <reaction evidence="9">
        <text>L-histidinol phosphate + 2-oxoglutarate = 3-(imidazol-4-yl)-2-oxopropyl phosphate + L-glutamate</text>
        <dbReference type="Rhea" id="RHEA:23744"/>
        <dbReference type="ChEBI" id="CHEBI:16810"/>
        <dbReference type="ChEBI" id="CHEBI:29985"/>
        <dbReference type="ChEBI" id="CHEBI:57766"/>
        <dbReference type="ChEBI" id="CHEBI:57980"/>
        <dbReference type="EC" id="2.6.1.9"/>
    </reaction>
</comment>
<comment type="pathway">
    <text evidence="9">Amino-acid biosynthesis; L-histidine biosynthesis; L-histidine from 5-phospho-alpha-D-ribose 1-diphosphate: step 7/9.</text>
</comment>
<dbReference type="Gene3D" id="3.40.640.10">
    <property type="entry name" value="Type I PLP-dependent aspartate aminotransferase-like (Major domain)"/>
    <property type="match status" value="1"/>
</dbReference>
<feature type="modified residue" description="N6-(pyridoxal phosphate)lysine" evidence="9">
    <location>
        <position position="233"/>
    </location>
</feature>
<keyword evidence="5 9" id="KW-0028">Amino-acid biosynthesis</keyword>
<accession>A0ABY8K740</accession>
<evidence type="ECO:0000313" key="14">
    <source>
        <dbReference type="Proteomes" id="UP001216440"/>
    </source>
</evidence>
<evidence type="ECO:0000256" key="11">
    <source>
        <dbReference type="SAM" id="MobiDB-lite"/>
    </source>
</evidence>
<evidence type="ECO:0000313" key="13">
    <source>
        <dbReference type="EMBL" id="WGD43518.1"/>
    </source>
</evidence>
<evidence type="ECO:0000256" key="4">
    <source>
        <dbReference type="ARBA" id="ARBA00022576"/>
    </source>
</evidence>
<evidence type="ECO:0000256" key="6">
    <source>
        <dbReference type="ARBA" id="ARBA00022679"/>
    </source>
</evidence>
<dbReference type="InterPro" id="IPR005861">
    <property type="entry name" value="HisP_aminotrans"/>
</dbReference>
<dbReference type="Gene3D" id="3.90.1150.10">
    <property type="entry name" value="Aspartate Aminotransferase, domain 1"/>
    <property type="match status" value="1"/>
</dbReference>
<protein>
    <recommendedName>
        <fullName evidence="9">Histidinol-phosphate aminotransferase</fullName>
        <ecNumber evidence="9">2.6.1.9</ecNumber>
    </recommendedName>
    <alternativeName>
        <fullName evidence="9">Imidazole acetol-phosphate transaminase</fullName>
    </alternativeName>
</protein>
<evidence type="ECO:0000256" key="10">
    <source>
        <dbReference type="SAM" id="Coils"/>
    </source>
</evidence>
<comment type="subunit">
    <text evidence="3 9">Homodimer.</text>
</comment>
<keyword evidence="8 9" id="KW-0368">Histidine biosynthesis</keyword>
<keyword evidence="14" id="KW-1185">Reference proteome</keyword>
<dbReference type="RefSeq" id="WP_279336568.1">
    <property type="nucleotide sequence ID" value="NZ_CP121682.1"/>
</dbReference>
<keyword evidence="10" id="KW-0175">Coiled coil</keyword>
<keyword evidence="6 9" id="KW-0808">Transferase</keyword>
<name>A0ABY8K740_9ACTN</name>
<comment type="cofactor">
    <cofactor evidence="1 9">
        <name>pyridoxal 5'-phosphate</name>
        <dbReference type="ChEBI" id="CHEBI:597326"/>
    </cofactor>
</comment>
<gene>
    <name evidence="9" type="primary">hisC</name>
    <name evidence="13" type="ORF">PYS65_27180</name>
</gene>
<dbReference type="InterPro" id="IPR004839">
    <property type="entry name" value="Aminotransferase_I/II_large"/>
</dbReference>
<dbReference type="PROSITE" id="PS00599">
    <property type="entry name" value="AA_TRANSFER_CLASS_2"/>
    <property type="match status" value="1"/>
</dbReference>
<feature type="domain" description="Aminotransferase class I/classII large" evidence="12">
    <location>
        <begin position="32"/>
        <end position="362"/>
    </location>
</feature>
<dbReference type="GO" id="GO:0004400">
    <property type="term" value="F:histidinol-phosphate transaminase activity"/>
    <property type="evidence" value="ECO:0007669"/>
    <property type="project" value="UniProtKB-EC"/>
</dbReference>
<dbReference type="InterPro" id="IPR015424">
    <property type="entry name" value="PyrdxlP-dep_Trfase"/>
</dbReference>
<feature type="region of interest" description="Disordered" evidence="11">
    <location>
        <begin position="1"/>
        <end position="24"/>
    </location>
</feature>
<evidence type="ECO:0000256" key="1">
    <source>
        <dbReference type="ARBA" id="ARBA00001933"/>
    </source>
</evidence>
<comment type="similarity">
    <text evidence="2 9">Belongs to the class-II pyridoxal-phosphate-dependent aminotransferase family. Histidinol-phosphate aminotransferase subfamily.</text>
</comment>
<evidence type="ECO:0000256" key="8">
    <source>
        <dbReference type="ARBA" id="ARBA00023102"/>
    </source>
</evidence>
<evidence type="ECO:0000256" key="5">
    <source>
        <dbReference type="ARBA" id="ARBA00022605"/>
    </source>
</evidence>
<dbReference type="EC" id="2.6.1.9" evidence="9"/>
<evidence type="ECO:0000256" key="2">
    <source>
        <dbReference type="ARBA" id="ARBA00007970"/>
    </source>
</evidence>
<dbReference type="EMBL" id="CP121682">
    <property type="protein sequence ID" value="WGD43518.1"/>
    <property type="molecule type" value="Genomic_DNA"/>
</dbReference>
<dbReference type="Proteomes" id="UP001216440">
    <property type="component" value="Chromosome"/>
</dbReference>
<evidence type="ECO:0000256" key="3">
    <source>
        <dbReference type="ARBA" id="ARBA00011738"/>
    </source>
</evidence>
<dbReference type="HAMAP" id="MF_01023">
    <property type="entry name" value="HisC_aminotrans_2"/>
    <property type="match status" value="1"/>
</dbReference>
<dbReference type="NCBIfam" id="TIGR01141">
    <property type="entry name" value="hisC"/>
    <property type="match status" value="1"/>
</dbReference>
<evidence type="ECO:0000259" key="12">
    <source>
        <dbReference type="Pfam" id="PF00155"/>
    </source>
</evidence>
<organism evidence="13 14">
    <name type="scientific">Streptomyces cathayae</name>
    <dbReference type="NCBI Taxonomy" id="3031124"/>
    <lineage>
        <taxon>Bacteria</taxon>
        <taxon>Bacillati</taxon>
        <taxon>Actinomycetota</taxon>
        <taxon>Actinomycetes</taxon>
        <taxon>Kitasatosporales</taxon>
        <taxon>Streptomycetaceae</taxon>
        <taxon>Streptomyces</taxon>
    </lineage>
</organism>
<dbReference type="PANTHER" id="PTHR42885:SF2">
    <property type="entry name" value="HISTIDINOL-PHOSPHATE AMINOTRANSFERASE"/>
    <property type="match status" value="1"/>
</dbReference>
<feature type="coiled-coil region" evidence="10">
    <location>
        <begin position="279"/>
        <end position="306"/>
    </location>
</feature>
<keyword evidence="7 9" id="KW-0663">Pyridoxal phosphate</keyword>
<dbReference type="Pfam" id="PF00155">
    <property type="entry name" value="Aminotran_1_2"/>
    <property type="match status" value="1"/>
</dbReference>
<dbReference type="PANTHER" id="PTHR42885">
    <property type="entry name" value="HISTIDINOL-PHOSPHATE AMINOTRANSFERASE-RELATED"/>
    <property type="match status" value="1"/>
</dbReference>
<evidence type="ECO:0000256" key="7">
    <source>
        <dbReference type="ARBA" id="ARBA00022898"/>
    </source>
</evidence>
<dbReference type="NCBIfam" id="NF002877">
    <property type="entry name" value="PRK03317.1"/>
    <property type="match status" value="1"/>
</dbReference>
<dbReference type="InterPro" id="IPR015421">
    <property type="entry name" value="PyrdxlP-dep_Trfase_major"/>
</dbReference>
<sequence>MNDTNVTIDDLPVRDELRGKSPYGAPQLDVPVRLNTNENPYPLPEPLVERITERVREAARHLNRYPDRDAVELRTRLAEYLTKTGSHPVGVHNVWAANGSNEVIQQLLQTFGGPGRRAIGFEPSYSMHGLIARGTGTEWISGPRGDDFTVDVPAAAKVIAEHRPDVVFVTTPNNPTGNAVPAETVLALYEAAQAAKPSILVVDEAYVEFSHGDSLLPLLEGRPNLVVSRTMSKAFGAAGLRLGYLAAHPAVVDAVQLVRLPYHLSAITQATALAALEHADTLLKYVEQLKRERDRLVTELRDLGYDVTASDANFVQFGTFADAHVVWQKILDRGVLVRDNGVPGRLRVTAGTPAENDAFLDAVRELVSYVGATPTPPKEQST</sequence>
<dbReference type="InterPro" id="IPR001917">
    <property type="entry name" value="Aminotrans_II_pyridoxalP_BS"/>
</dbReference>